<keyword evidence="1" id="KW-0805">Transcription regulation</keyword>
<feature type="domain" description="HTH tetR-type" evidence="5">
    <location>
        <begin position="13"/>
        <end position="73"/>
    </location>
</feature>
<dbReference type="Gene3D" id="1.10.10.60">
    <property type="entry name" value="Homeodomain-like"/>
    <property type="match status" value="1"/>
</dbReference>
<evidence type="ECO:0000256" key="4">
    <source>
        <dbReference type="PROSITE-ProRule" id="PRU00335"/>
    </source>
</evidence>
<evidence type="ECO:0000313" key="7">
    <source>
        <dbReference type="Proteomes" id="UP001589747"/>
    </source>
</evidence>
<protein>
    <submittedName>
        <fullName evidence="6">TetR/AcrR family transcriptional regulator</fullName>
    </submittedName>
</protein>
<dbReference type="Pfam" id="PF00440">
    <property type="entry name" value="TetR_N"/>
    <property type="match status" value="1"/>
</dbReference>
<keyword evidence="3" id="KW-0804">Transcription</keyword>
<dbReference type="InterPro" id="IPR009057">
    <property type="entry name" value="Homeodomain-like_sf"/>
</dbReference>
<dbReference type="RefSeq" id="WP_377493434.1">
    <property type="nucleotide sequence ID" value="NZ_JBHMDO010000017.1"/>
</dbReference>
<gene>
    <name evidence="6" type="ORF">ACFFSY_10275</name>
</gene>
<sequence>MTRQRMTREERKQETRRHLQDAGARIFAQFGFYGASVDKIAAEAGYTKGGFYAHFDSKESLFLTLFEQQLHAEVASMKEHAQQPMTLEAFVSFLVHGFESDLEESRTWDMLKMEFILYAMREESVRAPFADMILRMVGSLTDDVKPLLAQHDDAVLTPEALIWAIVSLESGMAIYRYILGDSLPVSVFEQSVCALTKPYAQ</sequence>
<dbReference type="PROSITE" id="PS50977">
    <property type="entry name" value="HTH_TETR_2"/>
    <property type="match status" value="1"/>
</dbReference>
<dbReference type="EMBL" id="JBHMDO010000017">
    <property type="protein sequence ID" value="MFB9326299.1"/>
    <property type="molecule type" value="Genomic_DNA"/>
</dbReference>
<evidence type="ECO:0000256" key="3">
    <source>
        <dbReference type="ARBA" id="ARBA00023163"/>
    </source>
</evidence>
<dbReference type="PRINTS" id="PR00455">
    <property type="entry name" value="HTHTETR"/>
</dbReference>
<evidence type="ECO:0000259" key="5">
    <source>
        <dbReference type="PROSITE" id="PS50977"/>
    </source>
</evidence>
<dbReference type="PANTHER" id="PTHR30055:SF234">
    <property type="entry name" value="HTH-TYPE TRANSCRIPTIONAL REGULATOR BETI"/>
    <property type="match status" value="1"/>
</dbReference>
<name>A0ABV5KMA2_9BACL</name>
<dbReference type="InterPro" id="IPR050109">
    <property type="entry name" value="HTH-type_TetR-like_transc_reg"/>
</dbReference>
<proteinExistence type="predicted"/>
<keyword evidence="2 4" id="KW-0238">DNA-binding</keyword>
<dbReference type="Proteomes" id="UP001589747">
    <property type="component" value="Unassembled WGS sequence"/>
</dbReference>
<dbReference type="Gene3D" id="1.10.357.10">
    <property type="entry name" value="Tetracycline Repressor, domain 2"/>
    <property type="match status" value="1"/>
</dbReference>
<comment type="caution">
    <text evidence="6">The sequence shown here is derived from an EMBL/GenBank/DDBJ whole genome shotgun (WGS) entry which is preliminary data.</text>
</comment>
<accession>A0ABV5KMA2</accession>
<evidence type="ECO:0000313" key="6">
    <source>
        <dbReference type="EMBL" id="MFB9326299.1"/>
    </source>
</evidence>
<organism evidence="6 7">
    <name type="scientific">Paenibacillus aurantiacus</name>
    <dbReference type="NCBI Taxonomy" id="1936118"/>
    <lineage>
        <taxon>Bacteria</taxon>
        <taxon>Bacillati</taxon>
        <taxon>Bacillota</taxon>
        <taxon>Bacilli</taxon>
        <taxon>Bacillales</taxon>
        <taxon>Paenibacillaceae</taxon>
        <taxon>Paenibacillus</taxon>
    </lineage>
</organism>
<dbReference type="InterPro" id="IPR001647">
    <property type="entry name" value="HTH_TetR"/>
</dbReference>
<keyword evidence="7" id="KW-1185">Reference proteome</keyword>
<reference evidence="6 7" key="1">
    <citation type="submission" date="2024-09" db="EMBL/GenBank/DDBJ databases">
        <authorList>
            <person name="Sun Q."/>
            <person name="Mori K."/>
        </authorList>
    </citation>
    <scope>NUCLEOTIDE SEQUENCE [LARGE SCALE GENOMIC DNA]</scope>
    <source>
        <strain evidence="6 7">TISTR 2452</strain>
    </source>
</reference>
<evidence type="ECO:0000256" key="1">
    <source>
        <dbReference type="ARBA" id="ARBA00023015"/>
    </source>
</evidence>
<dbReference type="SUPFAM" id="SSF46689">
    <property type="entry name" value="Homeodomain-like"/>
    <property type="match status" value="1"/>
</dbReference>
<dbReference type="PANTHER" id="PTHR30055">
    <property type="entry name" value="HTH-TYPE TRANSCRIPTIONAL REGULATOR RUTR"/>
    <property type="match status" value="1"/>
</dbReference>
<evidence type="ECO:0000256" key="2">
    <source>
        <dbReference type="ARBA" id="ARBA00023125"/>
    </source>
</evidence>
<feature type="DNA-binding region" description="H-T-H motif" evidence="4">
    <location>
        <begin position="36"/>
        <end position="55"/>
    </location>
</feature>